<keyword evidence="2" id="KW-1185">Reference proteome</keyword>
<organism evidence="1 2">
    <name type="scientific">Weissella soli</name>
    <dbReference type="NCBI Taxonomy" id="155866"/>
    <lineage>
        <taxon>Bacteria</taxon>
        <taxon>Bacillati</taxon>
        <taxon>Bacillota</taxon>
        <taxon>Bacilli</taxon>
        <taxon>Lactobacillales</taxon>
        <taxon>Lactobacillaceae</taxon>
        <taxon>Weissella</taxon>
    </lineage>
</organism>
<dbReference type="AlphaFoldDB" id="A0A288QWJ5"/>
<dbReference type="OrthoDB" id="2224554at2"/>
<dbReference type="KEGG" id="wso:WSWS_00869"/>
<dbReference type="EMBL" id="QRAS01000001">
    <property type="protein sequence ID" value="RDL12071.1"/>
    <property type="molecule type" value="Genomic_DNA"/>
</dbReference>
<accession>A0A288QWJ5</accession>
<evidence type="ECO:0000313" key="2">
    <source>
        <dbReference type="Proteomes" id="UP000254912"/>
    </source>
</evidence>
<protein>
    <submittedName>
        <fullName evidence="1">Uncharacterized protein</fullName>
    </submittedName>
</protein>
<dbReference type="GeneID" id="94546067"/>
<dbReference type="Proteomes" id="UP000254912">
    <property type="component" value="Unassembled WGS sequence"/>
</dbReference>
<sequence>MIKAAWAKDSKGQSVPTHYVINGNTITQVIDFDENNFFPIIADPNWVKLGKHWYNKVVNVGKAIDIATIAAGVGFSAKSTSAVLKYIKAHRANINRAVYGKIKAMLGISAASWVSTALDIASTISGYSIGSVLAEALDRLDGKNDNYVFA</sequence>
<dbReference type="RefSeq" id="WP_114981111.1">
    <property type="nucleotide sequence ID" value="NZ_BJYO01000002.1"/>
</dbReference>
<reference evidence="1 2" key="1">
    <citation type="submission" date="2018-07" db="EMBL/GenBank/DDBJ databases">
        <title>Genomic Encyclopedia of Type Strains, Phase III (KMG-III): the genomes of soil and plant-associated and newly described type strains.</title>
        <authorList>
            <person name="Whitman W."/>
        </authorList>
    </citation>
    <scope>NUCLEOTIDE SEQUENCE [LARGE SCALE GENOMIC DNA]</scope>
    <source>
        <strain evidence="1 2">CECT 7031</strain>
    </source>
</reference>
<proteinExistence type="predicted"/>
<gene>
    <name evidence="1" type="ORF">DFP99_0498</name>
</gene>
<evidence type="ECO:0000313" key="1">
    <source>
        <dbReference type="EMBL" id="RDL12071.1"/>
    </source>
</evidence>
<name>A0A288QWJ5_9LACO</name>
<comment type="caution">
    <text evidence="1">The sequence shown here is derived from an EMBL/GenBank/DDBJ whole genome shotgun (WGS) entry which is preliminary data.</text>
</comment>